<gene>
    <name evidence="2" type="ORF">DKX38_025736</name>
</gene>
<feature type="transmembrane region" description="Helical" evidence="1">
    <location>
        <begin position="260"/>
        <end position="278"/>
    </location>
</feature>
<keyword evidence="1" id="KW-0812">Transmembrane</keyword>
<dbReference type="Proteomes" id="UP000326939">
    <property type="component" value="Chromosome 16"/>
</dbReference>
<evidence type="ECO:0000313" key="2">
    <source>
        <dbReference type="EMBL" id="KAB5521417.1"/>
    </source>
</evidence>
<evidence type="ECO:0000313" key="3">
    <source>
        <dbReference type="Proteomes" id="UP000326939"/>
    </source>
</evidence>
<keyword evidence="1" id="KW-1133">Transmembrane helix</keyword>
<dbReference type="AlphaFoldDB" id="A0A5N5K2K4"/>
<evidence type="ECO:0000256" key="1">
    <source>
        <dbReference type="SAM" id="Phobius"/>
    </source>
</evidence>
<proteinExistence type="predicted"/>
<keyword evidence="1" id="KW-0472">Membrane</keyword>
<organism evidence="2 3">
    <name type="scientific">Salix brachista</name>
    <dbReference type="NCBI Taxonomy" id="2182728"/>
    <lineage>
        <taxon>Eukaryota</taxon>
        <taxon>Viridiplantae</taxon>
        <taxon>Streptophyta</taxon>
        <taxon>Embryophyta</taxon>
        <taxon>Tracheophyta</taxon>
        <taxon>Spermatophyta</taxon>
        <taxon>Magnoliopsida</taxon>
        <taxon>eudicotyledons</taxon>
        <taxon>Gunneridae</taxon>
        <taxon>Pentapetalae</taxon>
        <taxon>rosids</taxon>
        <taxon>fabids</taxon>
        <taxon>Malpighiales</taxon>
        <taxon>Salicaceae</taxon>
        <taxon>Saliceae</taxon>
        <taxon>Salix</taxon>
    </lineage>
</organism>
<name>A0A5N5K2K4_9ROSI</name>
<dbReference type="EMBL" id="VDCV01000016">
    <property type="protein sequence ID" value="KAB5521417.1"/>
    <property type="molecule type" value="Genomic_DNA"/>
</dbReference>
<comment type="caution">
    <text evidence="2">The sequence shown here is derived from an EMBL/GenBank/DDBJ whole genome shotgun (WGS) entry which is preliminary data.</text>
</comment>
<accession>A0A5N5K2K4</accession>
<sequence length="309" mass="35073">MEDETVGIKGSNEAELLAIIKALDLSSTRDEFFGRKFTVEPDYAFVVYWMNNHSIRPWRFHEVFILKRVNYFYRYTNGWSHDKLVTLLDFVLTALSWAALSVYHHTQFVNSGETNYVGFSRNKCQDTLLEQPLLNGDSSSINGKYRGGDSVTPYANAGFSVFLPSLGWLESDSGASSRVTAFKLVKALFLSAWKDILLTALLAIIFTPASYIKNEGYHRDLKESEDSQLQGWEMKFLSAILELRQVETGWLMKYVYKPAMISYVFWGAPGLVAVATFVQTKVSLDRIASFISLDDLKNDVLEKLPVGKF</sequence>
<feature type="transmembrane region" description="Helical" evidence="1">
    <location>
        <begin position="192"/>
        <end position="212"/>
    </location>
</feature>
<reference evidence="3" key="1">
    <citation type="journal article" date="2019" name="Gigascience">
        <title>De novo genome assembly of the endangered Acer yangbiense, a plant species with extremely small populations endemic to Yunnan Province, China.</title>
        <authorList>
            <person name="Yang J."/>
            <person name="Wariss H.M."/>
            <person name="Tao L."/>
            <person name="Zhang R."/>
            <person name="Yun Q."/>
            <person name="Hollingsworth P."/>
            <person name="Dao Z."/>
            <person name="Luo G."/>
            <person name="Guo H."/>
            <person name="Ma Y."/>
            <person name="Sun W."/>
        </authorList>
    </citation>
    <scope>NUCLEOTIDE SEQUENCE [LARGE SCALE GENOMIC DNA]</scope>
    <source>
        <strain evidence="3">cv. br00</strain>
    </source>
</reference>
<protein>
    <submittedName>
        <fullName evidence="2">Uncharacterized protein</fullName>
    </submittedName>
</protein>
<keyword evidence="3" id="KW-1185">Reference proteome</keyword>